<protein>
    <submittedName>
        <fullName evidence="6">MurR/RpiR family transcriptional regulator</fullName>
    </submittedName>
</protein>
<dbReference type="Pfam" id="PF01418">
    <property type="entry name" value="HTH_6"/>
    <property type="match status" value="1"/>
</dbReference>
<feature type="domain" description="HTH rpiR-type" evidence="4">
    <location>
        <begin position="2"/>
        <end position="78"/>
    </location>
</feature>
<evidence type="ECO:0000256" key="3">
    <source>
        <dbReference type="ARBA" id="ARBA00023163"/>
    </source>
</evidence>
<dbReference type="GO" id="GO:0003700">
    <property type="term" value="F:DNA-binding transcription factor activity"/>
    <property type="evidence" value="ECO:0007669"/>
    <property type="project" value="InterPro"/>
</dbReference>
<evidence type="ECO:0000313" key="6">
    <source>
        <dbReference type="EMBL" id="QBP42709.1"/>
    </source>
</evidence>
<dbReference type="Pfam" id="PF01380">
    <property type="entry name" value="SIS"/>
    <property type="match status" value="1"/>
</dbReference>
<dbReference type="OrthoDB" id="2930at2"/>
<evidence type="ECO:0000256" key="2">
    <source>
        <dbReference type="ARBA" id="ARBA00023125"/>
    </source>
</evidence>
<dbReference type="InterPro" id="IPR036388">
    <property type="entry name" value="WH-like_DNA-bd_sf"/>
</dbReference>
<evidence type="ECO:0000256" key="1">
    <source>
        <dbReference type="ARBA" id="ARBA00023015"/>
    </source>
</evidence>
<keyword evidence="3" id="KW-0804">Transcription</keyword>
<gene>
    <name evidence="6" type="ORF">E2636_16865</name>
</gene>
<evidence type="ECO:0000259" key="5">
    <source>
        <dbReference type="PROSITE" id="PS51464"/>
    </source>
</evidence>
<dbReference type="InterPro" id="IPR035472">
    <property type="entry name" value="RpiR-like_SIS"/>
</dbReference>
<dbReference type="PROSITE" id="PS51464">
    <property type="entry name" value="SIS"/>
    <property type="match status" value="1"/>
</dbReference>
<dbReference type="RefSeq" id="WP_134211343.1">
    <property type="nucleotide sequence ID" value="NZ_CP038015.1"/>
</dbReference>
<dbReference type="SUPFAM" id="SSF53697">
    <property type="entry name" value="SIS domain"/>
    <property type="match status" value="1"/>
</dbReference>
<name>A0A4P7A2N9_9BACL</name>
<dbReference type="PROSITE" id="PS51071">
    <property type="entry name" value="HTH_RPIR"/>
    <property type="match status" value="1"/>
</dbReference>
<dbReference type="Gene3D" id="1.10.10.10">
    <property type="entry name" value="Winged helix-like DNA-binding domain superfamily/Winged helix DNA-binding domain"/>
    <property type="match status" value="1"/>
</dbReference>
<proteinExistence type="predicted"/>
<dbReference type="InterPro" id="IPR009057">
    <property type="entry name" value="Homeodomain-like_sf"/>
</dbReference>
<dbReference type="Gene3D" id="3.40.50.10490">
    <property type="entry name" value="Glucose-6-phosphate isomerase like protein, domain 1"/>
    <property type="match status" value="1"/>
</dbReference>
<dbReference type="Proteomes" id="UP000294292">
    <property type="component" value="Chromosome"/>
</dbReference>
<dbReference type="InterPro" id="IPR000281">
    <property type="entry name" value="HTH_RpiR"/>
</dbReference>
<accession>A0A4P7A2N9</accession>
<dbReference type="AlphaFoldDB" id="A0A4P7A2N9"/>
<dbReference type="KEGG" id="panc:E2636_16865"/>
<dbReference type="GO" id="GO:0097367">
    <property type="term" value="F:carbohydrate derivative binding"/>
    <property type="evidence" value="ECO:0007669"/>
    <property type="project" value="InterPro"/>
</dbReference>
<dbReference type="PANTHER" id="PTHR30514:SF18">
    <property type="entry name" value="RPIR-FAMILY TRANSCRIPTIONAL REGULATOR"/>
    <property type="match status" value="1"/>
</dbReference>
<keyword evidence="7" id="KW-1185">Reference proteome</keyword>
<evidence type="ECO:0000259" key="4">
    <source>
        <dbReference type="PROSITE" id="PS51071"/>
    </source>
</evidence>
<feature type="domain" description="SIS" evidence="5">
    <location>
        <begin position="124"/>
        <end position="262"/>
    </location>
</feature>
<dbReference type="SUPFAM" id="SSF46689">
    <property type="entry name" value="Homeodomain-like"/>
    <property type="match status" value="1"/>
</dbReference>
<dbReference type="GO" id="GO:0003677">
    <property type="term" value="F:DNA binding"/>
    <property type="evidence" value="ECO:0007669"/>
    <property type="project" value="UniProtKB-KW"/>
</dbReference>
<keyword evidence="1" id="KW-0805">Transcription regulation</keyword>
<dbReference type="InterPro" id="IPR046348">
    <property type="entry name" value="SIS_dom_sf"/>
</dbReference>
<dbReference type="InterPro" id="IPR001347">
    <property type="entry name" value="SIS_dom"/>
</dbReference>
<dbReference type="EMBL" id="CP038015">
    <property type="protein sequence ID" value="QBP42709.1"/>
    <property type="molecule type" value="Genomic_DNA"/>
</dbReference>
<sequence length="282" mass="31592">MSDTITILRNKISDLTDSQKMVGNYILKNPSEVAFLTVDELSRQVGTSTTTIMRLSVNLGYSGYTEFQKGLQTLLRNQTAPFNRLEKNVRDVSQDNLWVSSINYNINQIQSVTDLVTDELLELVIEKIMSAKRIFCVSVRSGLPVGQYLTHGINRTLGNCKLIEPDNSEWIDDVISFDSSDLVIATSFPRYAKRIIDFVSIAREYNASVVSITDNYSSPIVNHSDIVLPCDSSSMAFHNSPLVAMIVADYLISAIAIRNLESTKKRLNEVNALLSKVNYHIK</sequence>
<dbReference type="CDD" id="cd05013">
    <property type="entry name" value="SIS_RpiR"/>
    <property type="match status" value="1"/>
</dbReference>
<dbReference type="GO" id="GO:1901135">
    <property type="term" value="P:carbohydrate derivative metabolic process"/>
    <property type="evidence" value="ECO:0007669"/>
    <property type="project" value="InterPro"/>
</dbReference>
<reference evidence="6 7" key="1">
    <citation type="submission" date="2019-03" db="EMBL/GenBank/DDBJ databases">
        <title>Complete genome sequence of Paenisporosarcina antarctica CGMCC 1.6503T.</title>
        <authorList>
            <person name="Rong J.-C."/>
            <person name="Chi N.-Y."/>
            <person name="Zhang Q.-F."/>
        </authorList>
    </citation>
    <scope>NUCLEOTIDE SEQUENCE [LARGE SCALE GENOMIC DNA]</scope>
    <source>
        <strain evidence="6 7">CGMCC 1.6503</strain>
    </source>
</reference>
<evidence type="ECO:0000313" key="7">
    <source>
        <dbReference type="Proteomes" id="UP000294292"/>
    </source>
</evidence>
<organism evidence="6 7">
    <name type="scientific">Paenisporosarcina antarctica</name>
    <dbReference type="NCBI Taxonomy" id="417367"/>
    <lineage>
        <taxon>Bacteria</taxon>
        <taxon>Bacillati</taxon>
        <taxon>Bacillota</taxon>
        <taxon>Bacilli</taxon>
        <taxon>Bacillales</taxon>
        <taxon>Caryophanaceae</taxon>
        <taxon>Paenisporosarcina</taxon>
    </lineage>
</organism>
<dbReference type="PANTHER" id="PTHR30514">
    <property type="entry name" value="GLUCOKINASE"/>
    <property type="match status" value="1"/>
</dbReference>
<keyword evidence="2" id="KW-0238">DNA-binding</keyword>
<dbReference type="InterPro" id="IPR047640">
    <property type="entry name" value="RpiR-like"/>
</dbReference>